<feature type="region of interest" description="Disordered" evidence="1">
    <location>
        <begin position="88"/>
        <end position="158"/>
    </location>
</feature>
<name>A0A2A4JQW1_HELVI</name>
<feature type="compositionally biased region" description="Low complexity" evidence="1">
    <location>
        <begin position="132"/>
        <end position="150"/>
    </location>
</feature>
<dbReference type="AlphaFoldDB" id="A0A2A4JQW1"/>
<feature type="compositionally biased region" description="Acidic residues" evidence="1">
    <location>
        <begin position="102"/>
        <end position="122"/>
    </location>
</feature>
<dbReference type="PANTHER" id="PTHR22933:SF18">
    <property type="match status" value="1"/>
</dbReference>
<organism evidence="3">
    <name type="scientific">Heliothis virescens</name>
    <name type="common">Tobacco budworm moth</name>
    <dbReference type="NCBI Taxonomy" id="7102"/>
    <lineage>
        <taxon>Eukaryota</taxon>
        <taxon>Metazoa</taxon>
        <taxon>Ecdysozoa</taxon>
        <taxon>Arthropoda</taxon>
        <taxon>Hexapoda</taxon>
        <taxon>Insecta</taxon>
        <taxon>Pterygota</taxon>
        <taxon>Neoptera</taxon>
        <taxon>Endopterygota</taxon>
        <taxon>Lepidoptera</taxon>
        <taxon>Glossata</taxon>
        <taxon>Ditrysia</taxon>
        <taxon>Noctuoidea</taxon>
        <taxon>Noctuidae</taxon>
        <taxon>Heliothinae</taxon>
        <taxon>Heliothis</taxon>
    </lineage>
</organism>
<dbReference type="EMBL" id="NWSH01000787">
    <property type="protein sequence ID" value="PCG74199.1"/>
    <property type="molecule type" value="Genomic_DNA"/>
</dbReference>
<accession>A0A2A4JQW1</accession>
<evidence type="ECO:0000313" key="3">
    <source>
        <dbReference type="EMBL" id="PCG74199.1"/>
    </source>
</evidence>
<evidence type="ECO:0000256" key="1">
    <source>
        <dbReference type="SAM" id="MobiDB-lite"/>
    </source>
</evidence>
<dbReference type="InterPro" id="IPR002557">
    <property type="entry name" value="Chitin-bd_dom"/>
</dbReference>
<dbReference type="SUPFAM" id="SSF57625">
    <property type="entry name" value="Invertebrate chitin-binding proteins"/>
    <property type="match status" value="1"/>
</dbReference>
<dbReference type="Gene3D" id="2.170.140.10">
    <property type="entry name" value="Chitin binding domain"/>
    <property type="match status" value="1"/>
</dbReference>
<protein>
    <recommendedName>
        <fullName evidence="2">Chitin-binding type-2 domain-containing protein</fullName>
    </recommendedName>
</protein>
<comment type="caution">
    <text evidence="3">The sequence shown here is derived from an EMBL/GenBank/DDBJ whole genome shotgun (WGS) entry which is preliminary data.</text>
</comment>
<proteinExistence type="predicted"/>
<evidence type="ECO:0000259" key="2">
    <source>
        <dbReference type="PROSITE" id="PS50940"/>
    </source>
</evidence>
<reference evidence="3" key="1">
    <citation type="submission" date="2017-09" db="EMBL/GenBank/DDBJ databases">
        <title>Contemporary evolution of a Lepidopteran species, Heliothis virescens, in response to modern agricultural practices.</title>
        <authorList>
            <person name="Fritz M.L."/>
            <person name="Deyonke A.M."/>
            <person name="Papanicolaou A."/>
            <person name="Micinski S."/>
            <person name="Westbrook J."/>
            <person name="Gould F."/>
        </authorList>
    </citation>
    <scope>NUCLEOTIDE SEQUENCE [LARGE SCALE GENOMIC DNA]</scope>
    <source>
        <strain evidence="3">HvINT-</strain>
        <tissue evidence="3">Whole body</tissue>
    </source>
</reference>
<dbReference type="InterPro" id="IPR052976">
    <property type="entry name" value="Scoloptoxin-like"/>
</dbReference>
<dbReference type="PANTHER" id="PTHR22933">
    <property type="entry name" value="FI18007P1-RELATED"/>
    <property type="match status" value="1"/>
</dbReference>
<dbReference type="GO" id="GO:0005576">
    <property type="term" value="C:extracellular region"/>
    <property type="evidence" value="ECO:0007669"/>
    <property type="project" value="InterPro"/>
</dbReference>
<dbReference type="GO" id="GO:0008061">
    <property type="term" value="F:chitin binding"/>
    <property type="evidence" value="ECO:0007669"/>
    <property type="project" value="InterPro"/>
</dbReference>
<dbReference type="Pfam" id="PF01607">
    <property type="entry name" value="CBM_14"/>
    <property type="match status" value="1"/>
</dbReference>
<sequence>MFQVWHYCDLNGGQASFLCPNGTIFSQAGLTCDWWFNVRCASTTQLYVLNESLYKYILPHSPKFPEDYSGPLVDKYLSLKFKEMEEQFKKNKNKQSASEKTDSDEEESDDSSESSTETEDSSEEKISEPSKAGEGAVSEASVVVGSPGESGKVERLQD</sequence>
<dbReference type="PROSITE" id="PS50940">
    <property type="entry name" value="CHIT_BIND_II"/>
    <property type="match status" value="1"/>
</dbReference>
<dbReference type="STRING" id="7102.A0A2A4JQW1"/>
<feature type="domain" description="Chitin-binding type-2" evidence="2">
    <location>
        <begin position="1"/>
        <end position="42"/>
    </location>
</feature>
<dbReference type="InterPro" id="IPR036508">
    <property type="entry name" value="Chitin-bd_dom_sf"/>
</dbReference>
<gene>
    <name evidence="3" type="ORF">B5V51_13671</name>
</gene>